<sequence length="519" mass="57549">MFSMSTPFGRMSIFRPVAETTKTDLIVDRLTRAIESGILKNGEKLPGEAHMAHLFAVSPITAREALEQLRTDGLVTTRRGRDGGSFVVSDPAGNISRLERSLLHMSTMELRDFQTYYTTLMSHSAQLAMHNIAHDGRNNLLDTLRTLIADLSNTSASAHTDTGQPGDTAFSPGYHEMQLHLEIAAVTQSPSTVNALLELQNKLHHLLWLRFTDLNLASTLVGIYRQAEHDLIQRNSKSFEEHILTPINEGFAWLISRRFALRCAESGTRYRNAAHADTPEQVAHRIHKMFNAYAVILHQWDMDVTDAISRSVITKQEFDALSERLTRPFLEQHPESIGGGLIPSPDFLPDAPWHSSWWIAEHGSHETTTIKPLQVSSNPRSASFYDFTQQDWWVGPQQVDGLHITGPYIDYICSKEFALTLSRPFYANQRFAGVLGIDLSSKTVEDLADDQLAALKRPAAVVTGERYVIASTAVQLPCGTFVTDVPSTEAVSVVNCGPLGPANDTSTTAARESLTLLTF</sequence>
<dbReference type="AlphaFoldDB" id="A0A2N3QGK4"/>
<feature type="domain" description="HTH gntR-type" evidence="4">
    <location>
        <begin position="20"/>
        <end position="90"/>
    </location>
</feature>
<evidence type="ECO:0000313" key="5">
    <source>
        <dbReference type="EMBL" id="PKU90257.1"/>
    </source>
</evidence>
<keyword evidence="1" id="KW-0805">Transcription regulation</keyword>
<dbReference type="GO" id="GO:0003677">
    <property type="term" value="F:DNA binding"/>
    <property type="evidence" value="ECO:0007669"/>
    <property type="project" value="UniProtKB-KW"/>
</dbReference>
<dbReference type="GO" id="GO:0008483">
    <property type="term" value="F:transaminase activity"/>
    <property type="evidence" value="ECO:0007669"/>
    <property type="project" value="UniProtKB-KW"/>
</dbReference>
<dbReference type="SMART" id="SM00345">
    <property type="entry name" value="HTH_GNTR"/>
    <property type="match status" value="1"/>
</dbReference>
<keyword evidence="5" id="KW-0032">Aminotransferase</keyword>
<evidence type="ECO:0000256" key="2">
    <source>
        <dbReference type="ARBA" id="ARBA00023125"/>
    </source>
</evidence>
<dbReference type="PANTHER" id="PTHR43537">
    <property type="entry name" value="TRANSCRIPTIONAL REGULATOR, GNTR FAMILY"/>
    <property type="match status" value="1"/>
</dbReference>
<keyword evidence="3" id="KW-0804">Transcription</keyword>
<evidence type="ECO:0000313" key="6">
    <source>
        <dbReference type="Proteomes" id="UP000233727"/>
    </source>
</evidence>
<dbReference type="InterPro" id="IPR000524">
    <property type="entry name" value="Tscrpt_reg_HTH_GntR"/>
</dbReference>
<evidence type="ECO:0000259" key="4">
    <source>
        <dbReference type="PROSITE" id="PS50949"/>
    </source>
</evidence>
<dbReference type="Gene3D" id="3.30.450.20">
    <property type="entry name" value="PAS domain"/>
    <property type="match status" value="1"/>
</dbReference>
<keyword evidence="5" id="KW-0808">Transferase</keyword>
<dbReference type="InterPro" id="IPR036390">
    <property type="entry name" value="WH_DNA-bd_sf"/>
</dbReference>
<dbReference type="CDD" id="cd07377">
    <property type="entry name" value="WHTH_GntR"/>
    <property type="match status" value="1"/>
</dbReference>
<organism evidence="5 6">
    <name type="scientific">Bifidobacterium thermophilum</name>
    <dbReference type="NCBI Taxonomy" id="33905"/>
    <lineage>
        <taxon>Bacteria</taxon>
        <taxon>Bacillati</taxon>
        <taxon>Actinomycetota</taxon>
        <taxon>Actinomycetes</taxon>
        <taxon>Bifidobacteriales</taxon>
        <taxon>Bifidobacteriaceae</taxon>
        <taxon>Bifidobacterium</taxon>
    </lineage>
</organism>
<dbReference type="Pfam" id="PF00392">
    <property type="entry name" value="GntR"/>
    <property type="match status" value="1"/>
</dbReference>
<dbReference type="PANTHER" id="PTHR43537:SF5">
    <property type="entry name" value="UXU OPERON TRANSCRIPTIONAL REGULATOR"/>
    <property type="match status" value="1"/>
</dbReference>
<comment type="caution">
    <text evidence="5">The sequence shown here is derived from an EMBL/GenBank/DDBJ whole genome shotgun (WGS) entry which is preliminary data.</text>
</comment>
<dbReference type="Proteomes" id="UP000233727">
    <property type="component" value="Unassembled WGS sequence"/>
</dbReference>
<dbReference type="PROSITE" id="PS50949">
    <property type="entry name" value="HTH_GNTR"/>
    <property type="match status" value="1"/>
</dbReference>
<name>A0A2N3QGK4_9BIFI</name>
<dbReference type="SUPFAM" id="SSF46785">
    <property type="entry name" value="Winged helix' DNA-binding domain"/>
    <property type="match status" value="1"/>
</dbReference>
<dbReference type="Gene3D" id="1.10.10.10">
    <property type="entry name" value="Winged helix-like DNA-binding domain superfamily/Winged helix DNA-binding domain"/>
    <property type="match status" value="1"/>
</dbReference>
<gene>
    <name evidence="5" type="ORF">CQR47_1503</name>
</gene>
<keyword evidence="2" id="KW-0238">DNA-binding</keyword>
<dbReference type="CDD" id="cd12913">
    <property type="entry name" value="PDC1_MCP_like"/>
    <property type="match status" value="1"/>
</dbReference>
<evidence type="ECO:0000256" key="1">
    <source>
        <dbReference type="ARBA" id="ARBA00023015"/>
    </source>
</evidence>
<reference evidence="5 6" key="1">
    <citation type="submission" date="2017-10" db="EMBL/GenBank/DDBJ databases">
        <title>Bifidobacterium genomics.</title>
        <authorList>
            <person name="Lugli G.A."/>
            <person name="Milani C."/>
            <person name="Mancabelli L."/>
        </authorList>
    </citation>
    <scope>NUCLEOTIDE SEQUENCE [LARGE SCALE GENOMIC DNA]</scope>
    <source>
        <strain evidence="5 6">1542B</strain>
    </source>
</reference>
<accession>A0A2N3QGK4</accession>
<dbReference type="InterPro" id="IPR036388">
    <property type="entry name" value="WH-like_DNA-bd_sf"/>
</dbReference>
<dbReference type="EMBL" id="PCGY01000018">
    <property type="protein sequence ID" value="PKU90257.1"/>
    <property type="molecule type" value="Genomic_DNA"/>
</dbReference>
<proteinExistence type="predicted"/>
<dbReference type="Pfam" id="PF22673">
    <property type="entry name" value="MCP-like_PDC_1"/>
    <property type="match status" value="1"/>
</dbReference>
<protein>
    <submittedName>
        <fullName evidence="5">Multiple substrate aminotransferase (MsaT)containing domain of GntR family protein</fullName>
    </submittedName>
</protein>
<dbReference type="GO" id="GO:0003700">
    <property type="term" value="F:DNA-binding transcription factor activity"/>
    <property type="evidence" value="ECO:0007669"/>
    <property type="project" value="InterPro"/>
</dbReference>
<evidence type="ECO:0000256" key="3">
    <source>
        <dbReference type="ARBA" id="ARBA00023163"/>
    </source>
</evidence>